<keyword evidence="1" id="KW-0812">Transmembrane</keyword>
<name>A0A7S1ZIC5_9STRA</name>
<sequence>MILNTASFLLLLANHSSAFVKPSIIKHHTTSKKINDSFDAPWKLRRSLNDNDFRRWQRDASSLRMSSMGVPERKKLKLLRDRFLEDQTEEMPALEKKPVIPDCVVGPDYKLAFTFGVIGALIIAAIPASILAITAGGLILLFSSFLAVQTARVRFVFDETSFELKTVERRSREILVESGENVIVGGANRWAYDTFVEWKFIPTQFPILVYFKETQTSEKLGNKDSLSFDDRGGTQGHFFPAICNTKQLEEQFEIRGCAKLSKDNTAGK</sequence>
<dbReference type="InterPro" id="IPR021467">
    <property type="entry name" value="DUF3119"/>
</dbReference>
<protein>
    <submittedName>
        <fullName evidence="3">Uncharacterized protein</fullName>
    </submittedName>
</protein>
<reference evidence="3" key="1">
    <citation type="submission" date="2021-01" db="EMBL/GenBank/DDBJ databases">
        <authorList>
            <person name="Corre E."/>
            <person name="Pelletier E."/>
            <person name="Niang G."/>
            <person name="Scheremetjew M."/>
            <person name="Finn R."/>
            <person name="Kale V."/>
            <person name="Holt S."/>
            <person name="Cochrane G."/>
            <person name="Meng A."/>
            <person name="Brown T."/>
            <person name="Cohen L."/>
        </authorList>
    </citation>
    <scope>NUCLEOTIDE SEQUENCE</scope>
    <source>
        <strain evidence="3">Pop2</strain>
    </source>
</reference>
<keyword evidence="1" id="KW-1133">Transmembrane helix</keyword>
<organism evidence="3">
    <name type="scientific">Ditylum brightwellii</name>
    <dbReference type="NCBI Taxonomy" id="49249"/>
    <lineage>
        <taxon>Eukaryota</taxon>
        <taxon>Sar</taxon>
        <taxon>Stramenopiles</taxon>
        <taxon>Ochrophyta</taxon>
        <taxon>Bacillariophyta</taxon>
        <taxon>Mediophyceae</taxon>
        <taxon>Lithodesmiophycidae</taxon>
        <taxon>Lithodesmiales</taxon>
        <taxon>Lithodesmiaceae</taxon>
        <taxon>Ditylum</taxon>
    </lineage>
</organism>
<gene>
    <name evidence="3" type="ORF">DBRI1063_LOCUS15989</name>
</gene>
<keyword evidence="2" id="KW-0732">Signal</keyword>
<evidence type="ECO:0000313" key="3">
    <source>
        <dbReference type="EMBL" id="CAD9339863.1"/>
    </source>
</evidence>
<feature type="transmembrane region" description="Helical" evidence="1">
    <location>
        <begin position="111"/>
        <end position="142"/>
    </location>
</feature>
<dbReference type="PANTHER" id="PTHR35550">
    <property type="match status" value="1"/>
</dbReference>
<proteinExistence type="predicted"/>
<feature type="chain" id="PRO_5030539834" evidence="2">
    <location>
        <begin position="19"/>
        <end position="268"/>
    </location>
</feature>
<feature type="signal peptide" evidence="2">
    <location>
        <begin position="1"/>
        <end position="18"/>
    </location>
</feature>
<evidence type="ECO:0000256" key="1">
    <source>
        <dbReference type="SAM" id="Phobius"/>
    </source>
</evidence>
<dbReference type="EMBL" id="HBGN01024990">
    <property type="protein sequence ID" value="CAD9339863.1"/>
    <property type="molecule type" value="Transcribed_RNA"/>
</dbReference>
<dbReference type="Pfam" id="PF11317">
    <property type="entry name" value="DUF3119"/>
    <property type="match status" value="1"/>
</dbReference>
<evidence type="ECO:0000256" key="2">
    <source>
        <dbReference type="SAM" id="SignalP"/>
    </source>
</evidence>
<keyword evidence="1" id="KW-0472">Membrane</keyword>
<dbReference type="PANTHER" id="PTHR35550:SF2">
    <property type="entry name" value="OS05G0401200 PROTEIN"/>
    <property type="match status" value="1"/>
</dbReference>
<dbReference type="AlphaFoldDB" id="A0A7S1ZIC5"/>
<accession>A0A7S1ZIC5</accession>